<dbReference type="InterPro" id="IPR000073">
    <property type="entry name" value="AB_hydrolase_1"/>
</dbReference>
<dbReference type="PANTHER" id="PTHR43358:SF4">
    <property type="entry name" value="ALPHA_BETA HYDROLASE FOLD-1 DOMAIN-CONTAINING PROTEIN"/>
    <property type="match status" value="1"/>
</dbReference>
<sequence length="320" mass="35734">MRMKWGIIAGVLGGIAAAEAGGSAYFYRRTMMRYNAKKERTMKMSGVDWESYYSFMKPRGEWMRAQTHEDVWIKSDDGLRLHATYFPGIAGIDGGNPDKAVICFHGYTSEAMSDYSSISNYYLKKGYSMLLVDARAHGQSEGKFIGFGCKDRYDALKWIDWMIKKAGNGIRIVLMGNSMGGATVLMASGLNLPEQVKGIVSDCAFTSPKAVFTHVLHSMYHLPAFPMIQIADFVNRKMAGYGLDECNAAKEVQKAKKPILFIHGDKDTFVPCSMCDELYASCASQKTKLIVKGAGHCESYYKNTKAFEDALDKFWEGVMR</sequence>
<evidence type="ECO:0000313" key="3">
    <source>
        <dbReference type="Proteomes" id="UP000095673"/>
    </source>
</evidence>
<gene>
    <name evidence="2" type="ORF">ERS852580_01543</name>
</gene>
<dbReference type="InterPro" id="IPR029058">
    <property type="entry name" value="AB_hydrolase_fold"/>
</dbReference>
<feature type="domain" description="AB hydrolase-1" evidence="1">
    <location>
        <begin position="100"/>
        <end position="213"/>
    </location>
</feature>
<reference evidence="2 3" key="1">
    <citation type="submission" date="2015-09" db="EMBL/GenBank/DDBJ databases">
        <authorList>
            <consortium name="Pathogen Informatics"/>
        </authorList>
    </citation>
    <scope>NUCLEOTIDE SEQUENCE [LARGE SCALE GENOMIC DNA]</scope>
    <source>
        <strain evidence="2 3">2789STDY5834968</strain>
    </source>
</reference>
<name>A0A173TEP2_9FIRM</name>
<accession>A0A173TEP2</accession>
<dbReference type="SUPFAM" id="SSF53474">
    <property type="entry name" value="alpha/beta-Hydrolases"/>
    <property type="match status" value="1"/>
</dbReference>
<dbReference type="InterPro" id="IPR052920">
    <property type="entry name" value="DNA-binding_regulatory"/>
</dbReference>
<dbReference type="Gene3D" id="3.40.50.1820">
    <property type="entry name" value="alpha/beta hydrolase"/>
    <property type="match status" value="1"/>
</dbReference>
<dbReference type="AlphaFoldDB" id="A0A173TEP2"/>
<evidence type="ECO:0000259" key="1">
    <source>
        <dbReference type="Pfam" id="PF00561"/>
    </source>
</evidence>
<dbReference type="EMBL" id="CYXM01000006">
    <property type="protein sequence ID" value="CUN00629.1"/>
    <property type="molecule type" value="Genomic_DNA"/>
</dbReference>
<dbReference type="PANTHER" id="PTHR43358">
    <property type="entry name" value="ALPHA/BETA-HYDROLASE"/>
    <property type="match status" value="1"/>
</dbReference>
<proteinExistence type="predicted"/>
<dbReference type="Proteomes" id="UP000095673">
    <property type="component" value="Unassembled WGS sequence"/>
</dbReference>
<protein>
    <submittedName>
        <fullName evidence="2">Esterase</fullName>
    </submittedName>
</protein>
<dbReference type="OrthoDB" id="9776685at2"/>
<evidence type="ECO:0000313" key="2">
    <source>
        <dbReference type="EMBL" id="CUN00629.1"/>
    </source>
</evidence>
<organism evidence="2 3">
    <name type="scientific">Agathobacter rectalis</name>
    <dbReference type="NCBI Taxonomy" id="39491"/>
    <lineage>
        <taxon>Bacteria</taxon>
        <taxon>Bacillati</taxon>
        <taxon>Bacillota</taxon>
        <taxon>Clostridia</taxon>
        <taxon>Lachnospirales</taxon>
        <taxon>Lachnospiraceae</taxon>
        <taxon>Agathobacter</taxon>
    </lineage>
</organism>
<dbReference type="RefSeq" id="WP_055237960.1">
    <property type="nucleotide sequence ID" value="NZ_CYXM01000006.1"/>
</dbReference>
<dbReference type="Pfam" id="PF00561">
    <property type="entry name" value="Abhydrolase_1"/>
    <property type="match status" value="1"/>
</dbReference>